<dbReference type="Proteomes" id="UP000039865">
    <property type="component" value="Unassembled WGS sequence"/>
</dbReference>
<evidence type="ECO:0000256" key="1">
    <source>
        <dbReference type="SAM" id="MobiDB-lite"/>
    </source>
</evidence>
<dbReference type="GO" id="GO:0005634">
    <property type="term" value="C:nucleus"/>
    <property type="evidence" value="ECO:0007669"/>
    <property type="project" value="InterPro"/>
</dbReference>
<proteinExistence type="predicted"/>
<dbReference type="InParanoid" id="A0A077ZRF9"/>
<keyword evidence="4" id="KW-1185">Reference proteome</keyword>
<sequence length="326" mass="38167">MSKDYTDGKANLMEIIKQKEREKVINTYFLMKQMEFEKKKNEIEQSYGKSIKNLSNKFGIGGIDFIEEHLQSTNIKAGGGLISNQELKQKKQQIELVIVDEQAKKIEEEKQNELNRRQMKMEQKKLRSKDAIQQQSKLSFIDEEEREESQDDLNLQSKLKRRCFGKNPDDRSRVEEDTFLKKKLIEDYYDQQKTQKDSKVEITYQYWDGSHQPAKMIIKKGNSIAEIISQALLKLGGLYKNLDGAPVEGFMLIKGDYIIPAAKQTHIRDEIFRLKANRVVKTEALSKKVPQDDDFEQIENWVTVRILRSQKYQFDPTSSYTRSSLF</sequence>
<reference evidence="3 4" key="1">
    <citation type="submission" date="2014-06" db="EMBL/GenBank/DDBJ databases">
        <authorList>
            <person name="Swart Estienne"/>
        </authorList>
    </citation>
    <scope>NUCLEOTIDE SEQUENCE [LARGE SCALE GENOMIC DNA]</scope>
    <source>
        <strain evidence="3 4">130c</strain>
    </source>
</reference>
<dbReference type="InterPro" id="IPR048337">
    <property type="entry name" value="FAM50A/XAP5_C"/>
</dbReference>
<feature type="domain" description="FAM50A/XAP5 C-terminal" evidence="2">
    <location>
        <begin position="199"/>
        <end position="263"/>
    </location>
</feature>
<gene>
    <name evidence="3" type="primary">Contig18958.g20107</name>
    <name evidence="3" type="ORF">STYLEM_25</name>
</gene>
<feature type="compositionally biased region" description="Basic and acidic residues" evidence="1">
    <location>
        <begin position="110"/>
        <end position="130"/>
    </location>
</feature>
<evidence type="ECO:0000313" key="3">
    <source>
        <dbReference type="EMBL" id="CDW71086.1"/>
    </source>
</evidence>
<organism evidence="3 4">
    <name type="scientific">Stylonychia lemnae</name>
    <name type="common">Ciliate</name>
    <dbReference type="NCBI Taxonomy" id="5949"/>
    <lineage>
        <taxon>Eukaryota</taxon>
        <taxon>Sar</taxon>
        <taxon>Alveolata</taxon>
        <taxon>Ciliophora</taxon>
        <taxon>Intramacronucleata</taxon>
        <taxon>Spirotrichea</taxon>
        <taxon>Stichotrichia</taxon>
        <taxon>Sporadotrichida</taxon>
        <taxon>Oxytrichidae</taxon>
        <taxon>Stylonychinae</taxon>
        <taxon>Stylonychia</taxon>
    </lineage>
</organism>
<dbReference type="PANTHER" id="PTHR12722">
    <property type="entry name" value="XAP-5 PROTEIN-RELATED"/>
    <property type="match status" value="1"/>
</dbReference>
<feature type="region of interest" description="Disordered" evidence="1">
    <location>
        <begin position="110"/>
        <end position="131"/>
    </location>
</feature>
<accession>A0A077ZRF9</accession>
<dbReference type="InterPro" id="IPR007005">
    <property type="entry name" value="XAP5"/>
</dbReference>
<dbReference type="Pfam" id="PF04921">
    <property type="entry name" value="XAP5"/>
    <property type="match status" value="1"/>
</dbReference>
<dbReference type="EMBL" id="CCKQ01000027">
    <property type="protein sequence ID" value="CDW71086.1"/>
    <property type="molecule type" value="Genomic_DNA"/>
</dbReference>
<evidence type="ECO:0000313" key="4">
    <source>
        <dbReference type="Proteomes" id="UP000039865"/>
    </source>
</evidence>
<evidence type="ECO:0000259" key="2">
    <source>
        <dbReference type="Pfam" id="PF04921"/>
    </source>
</evidence>
<name>A0A077ZRF9_STYLE</name>
<protein>
    <submittedName>
        <fullName evidence="3">Protein fam50 homolog</fullName>
    </submittedName>
</protein>
<dbReference type="PANTHER" id="PTHR12722:SF0">
    <property type="entry name" value="PROTEIN FAM50A"/>
    <property type="match status" value="1"/>
</dbReference>
<dbReference type="AlphaFoldDB" id="A0A077ZRF9"/>
<dbReference type="OrthoDB" id="295791at2759"/>
<dbReference type="GO" id="GO:0006325">
    <property type="term" value="P:chromatin organization"/>
    <property type="evidence" value="ECO:0007669"/>
    <property type="project" value="TreeGrafter"/>
</dbReference>